<dbReference type="STRING" id="36874.HQ34_00110"/>
<accession>A0A0A2ERJ9</accession>
<dbReference type="InterPro" id="IPR027395">
    <property type="entry name" value="WH_DNA-bd_dom"/>
</dbReference>
<dbReference type="PANTHER" id="PTHR37318">
    <property type="entry name" value="BSL7504 PROTEIN"/>
    <property type="match status" value="1"/>
</dbReference>
<keyword evidence="3" id="KW-1185">Reference proteome</keyword>
<dbReference type="OrthoDB" id="9800369at2"/>
<name>A0A0A2ERJ9_PORCN</name>
<reference evidence="2 3" key="1">
    <citation type="submission" date="2014-08" db="EMBL/GenBank/DDBJ databases">
        <title>Porphyromonas cangingivalis strain:COT-109_OH1386 Genome sequencing.</title>
        <authorList>
            <person name="Wallis C."/>
            <person name="Deusch O."/>
            <person name="O'Flynn C."/>
            <person name="Davis I."/>
            <person name="Jospin G."/>
            <person name="Darling A.E."/>
            <person name="Coil D.A."/>
            <person name="Alexiev A."/>
            <person name="Horsfall A."/>
            <person name="Kirkwood N."/>
            <person name="Harris S."/>
            <person name="Eisen J.A."/>
        </authorList>
    </citation>
    <scope>NUCLEOTIDE SEQUENCE [LARGE SCALE GENOMIC DNA]</scope>
    <source>
        <strain evidence="3">COT-109 OH1386</strain>
    </source>
</reference>
<evidence type="ECO:0000313" key="3">
    <source>
        <dbReference type="Proteomes" id="UP000030125"/>
    </source>
</evidence>
<dbReference type="RefSeq" id="WP_036851255.1">
    <property type="nucleotide sequence ID" value="NZ_CALTZT010000004.1"/>
</dbReference>
<comment type="caution">
    <text evidence="2">The sequence shown here is derived from an EMBL/GenBank/DDBJ whole genome shotgun (WGS) entry which is preliminary data.</text>
</comment>
<dbReference type="eggNOG" id="COG1695">
    <property type="taxonomic scope" value="Bacteria"/>
</dbReference>
<dbReference type="EMBL" id="JQJD01000025">
    <property type="protein sequence ID" value="KGN81553.1"/>
    <property type="molecule type" value="Genomic_DNA"/>
</dbReference>
<feature type="domain" description="Winged helix DNA-binding" evidence="1">
    <location>
        <begin position="16"/>
        <end position="94"/>
    </location>
</feature>
<organism evidence="2 3">
    <name type="scientific">Porphyromonas cangingivalis</name>
    <dbReference type="NCBI Taxonomy" id="36874"/>
    <lineage>
        <taxon>Bacteria</taxon>
        <taxon>Pseudomonadati</taxon>
        <taxon>Bacteroidota</taxon>
        <taxon>Bacteroidia</taxon>
        <taxon>Bacteroidales</taxon>
        <taxon>Porphyromonadaceae</taxon>
        <taxon>Porphyromonas</taxon>
    </lineage>
</organism>
<dbReference type="Gene3D" id="1.10.10.10">
    <property type="entry name" value="Winged helix-like DNA-binding domain superfamily/Winged helix DNA-binding domain"/>
    <property type="match status" value="1"/>
</dbReference>
<dbReference type="PANTHER" id="PTHR37318:SF1">
    <property type="entry name" value="BSL7504 PROTEIN"/>
    <property type="match status" value="1"/>
</dbReference>
<dbReference type="AlphaFoldDB" id="A0A0A2ERJ9"/>
<sequence>MSPQLPPLDPLLLSELRLSIMSILMQDEEADFLYLKEKTSATGGNLSVQIDKLSTAGYIEVEKGFVGKRTRTTCKITELGRQAFKVHFEALKQYFPTAGLG</sequence>
<gene>
    <name evidence="2" type="ORF">HQ35_04020</name>
</gene>
<dbReference type="InterPro" id="IPR036390">
    <property type="entry name" value="WH_DNA-bd_sf"/>
</dbReference>
<proteinExistence type="predicted"/>
<dbReference type="SUPFAM" id="SSF46785">
    <property type="entry name" value="Winged helix' DNA-binding domain"/>
    <property type="match status" value="1"/>
</dbReference>
<dbReference type="Proteomes" id="UP000030125">
    <property type="component" value="Unassembled WGS sequence"/>
</dbReference>
<protein>
    <submittedName>
        <fullName evidence="2">Transcriptional regulator</fullName>
    </submittedName>
</protein>
<dbReference type="Pfam" id="PF13601">
    <property type="entry name" value="HTH_34"/>
    <property type="match status" value="1"/>
</dbReference>
<dbReference type="InterPro" id="IPR036388">
    <property type="entry name" value="WH-like_DNA-bd_sf"/>
</dbReference>
<evidence type="ECO:0000259" key="1">
    <source>
        <dbReference type="Pfam" id="PF13601"/>
    </source>
</evidence>
<evidence type="ECO:0000313" key="2">
    <source>
        <dbReference type="EMBL" id="KGN81553.1"/>
    </source>
</evidence>